<dbReference type="EMBL" id="NTHN01000330">
    <property type="protein sequence ID" value="PBD17719.1"/>
    <property type="molecule type" value="Genomic_DNA"/>
</dbReference>
<evidence type="ECO:0000256" key="2">
    <source>
        <dbReference type="ARBA" id="ARBA00005417"/>
    </source>
</evidence>
<dbReference type="GO" id="GO:0005886">
    <property type="term" value="C:plasma membrane"/>
    <property type="evidence" value="ECO:0007669"/>
    <property type="project" value="UniProtKB-SubCell"/>
</dbReference>
<keyword evidence="6" id="KW-0547">Nucleotide-binding</keyword>
<dbReference type="GO" id="GO:0016887">
    <property type="term" value="F:ATP hydrolysis activity"/>
    <property type="evidence" value="ECO:0007669"/>
    <property type="project" value="InterPro"/>
</dbReference>
<evidence type="ECO:0000256" key="8">
    <source>
        <dbReference type="ARBA" id="ARBA00022967"/>
    </source>
</evidence>
<dbReference type="PROSITE" id="PS00211">
    <property type="entry name" value="ABC_TRANSPORTER_1"/>
    <property type="match status" value="1"/>
</dbReference>
<dbReference type="EMBL" id="NTHN02000020">
    <property type="protein sequence ID" value="MCT4371063.1"/>
    <property type="molecule type" value="Genomic_DNA"/>
</dbReference>
<dbReference type="InterPro" id="IPR013563">
    <property type="entry name" value="Oligopep_ABC_C"/>
</dbReference>
<keyword evidence="7 12" id="KW-0067">ATP-binding</keyword>
<reference evidence="12" key="1">
    <citation type="submission" date="2017-09" db="EMBL/GenBank/DDBJ databases">
        <title>Yangia sp. SAOS 153D whole genome sequencing.</title>
        <authorList>
            <person name="Verma A."/>
            <person name="Krishnamurthi S."/>
        </authorList>
    </citation>
    <scope>NUCLEOTIDE SEQUENCE [LARGE SCALE GENOMIC DNA]</scope>
    <source>
        <strain evidence="12">SAOS 153D</strain>
    </source>
</reference>
<dbReference type="OrthoDB" id="9782308at2"/>
<dbReference type="Proteomes" id="UP000217448">
    <property type="component" value="Unassembled WGS sequence"/>
</dbReference>
<dbReference type="AlphaFoldDB" id="A0A2A3JTC3"/>
<evidence type="ECO:0000256" key="6">
    <source>
        <dbReference type="ARBA" id="ARBA00022741"/>
    </source>
</evidence>
<keyword evidence="8" id="KW-1278">Translocase</keyword>
<evidence type="ECO:0000256" key="5">
    <source>
        <dbReference type="ARBA" id="ARBA00022519"/>
    </source>
</evidence>
<accession>A0A2A3JTC3</accession>
<evidence type="ECO:0000256" key="1">
    <source>
        <dbReference type="ARBA" id="ARBA00004417"/>
    </source>
</evidence>
<evidence type="ECO:0000313" key="12">
    <source>
        <dbReference type="EMBL" id="PBD17719.1"/>
    </source>
</evidence>
<gene>
    <name evidence="11" type="ORF">CLG85_012340</name>
    <name evidence="12" type="ORF">CLG85_18585</name>
</gene>
<dbReference type="SUPFAM" id="SSF52540">
    <property type="entry name" value="P-loop containing nucleoside triphosphate hydrolases"/>
    <property type="match status" value="1"/>
</dbReference>
<keyword evidence="13" id="KW-1185">Reference proteome</keyword>
<dbReference type="PROSITE" id="PS50893">
    <property type="entry name" value="ABC_TRANSPORTER_2"/>
    <property type="match status" value="1"/>
</dbReference>
<dbReference type="CDD" id="cd03257">
    <property type="entry name" value="ABC_NikE_OppD_transporters"/>
    <property type="match status" value="1"/>
</dbReference>
<keyword evidence="3" id="KW-0813">Transport</keyword>
<evidence type="ECO:0000256" key="3">
    <source>
        <dbReference type="ARBA" id="ARBA00022448"/>
    </source>
</evidence>
<dbReference type="PANTHER" id="PTHR43297">
    <property type="entry name" value="OLIGOPEPTIDE TRANSPORT ATP-BINDING PROTEIN APPD"/>
    <property type="match status" value="1"/>
</dbReference>
<reference evidence="13" key="2">
    <citation type="submission" date="2023-07" db="EMBL/GenBank/DDBJ databases">
        <title>Yangia mangrovi SAOS 153D genome.</title>
        <authorList>
            <person name="Verma A."/>
            <person name="Pal Y."/>
            <person name="Sundharam S."/>
            <person name="Bisht B."/>
            <person name="Srinivasan K."/>
        </authorList>
    </citation>
    <scope>NUCLEOTIDE SEQUENCE [LARGE SCALE GENOMIC DNA]</scope>
    <source>
        <strain evidence="13">SAOS 153D</strain>
    </source>
</reference>
<comment type="similarity">
    <text evidence="2">Belongs to the ABC transporter superfamily.</text>
</comment>
<keyword evidence="9" id="KW-0472">Membrane</keyword>
<name>A0A2A3JTC3_9RHOB</name>
<reference evidence="11" key="3">
    <citation type="submission" date="2024-05" db="EMBL/GenBank/DDBJ databases">
        <title>Yangia mangrovi SAOS 153D genome.</title>
        <authorList>
            <person name="Verma A."/>
            <person name="Pal Y."/>
            <person name="Sundharam S."/>
            <person name="Bisht B."/>
            <person name="Srinivasan K."/>
        </authorList>
    </citation>
    <scope>NUCLEOTIDE SEQUENCE</scope>
    <source>
        <strain evidence="11">SAOS 153D</strain>
    </source>
</reference>
<evidence type="ECO:0000259" key="10">
    <source>
        <dbReference type="PROSITE" id="PS50893"/>
    </source>
</evidence>
<evidence type="ECO:0000313" key="13">
    <source>
        <dbReference type="Proteomes" id="UP000217448"/>
    </source>
</evidence>
<dbReference type="GO" id="GO:0015833">
    <property type="term" value="P:peptide transport"/>
    <property type="evidence" value="ECO:0007669"/>
    <property type="project" value="InterPro"/>
</dbReference>
<organism evidence="12">
    <name type="scientific">Alloyangia mangrovi</name>
    <dbReference type="NCBI Taxonomy" id="1779329"/>
    <lineage>
        <taxon>Bacteria</taxon>
        <taxon>Pseudomonadati</taxon>
        <taxon>Pseudomonadota</taxon>
        <taxon>Alphaproteobacteria</taxon>
        <taxon>Rhodobacterales</taxon>
        <taxon>Roseobacteraceae</taxon>
        <taxon>Alloyangia</taxon>
    </lineage>
</organism>
<comment type="subcellular location">
    <subcellularLocation>
        <location evidence="1">Cell inner membrane</location>
        <topology evidence="1">Peripheral membrane protein</topology>
    </subcellularLocation>
</comment>
<evidence type="ECO:0000256" key="7">
    <source>
        <dbReference type="ARBA" id="ARBA00022840"/>
    </source>
</evidence>
<keyword evidence="4" id="KW-1003">Cell membrane</keyword>
<protein>
    <submittedName>
        <fullName evidence="12">ABC transporter ATP-binding protein</fullName>
    </submittedName>
</protein>
<dbReference type="RefSeq" id="WP_095883591.1">
    <property type="nucleotide sequence ID" value="NZ_NTHN02000020.1"/>
</dbReference>
<sequence>MTGSHTHPNTLDVMQLGIALPNGHRLLRDVSLSLRPGEVRALVGESGAGKSMIGKAVLGILPQNLRVTGGEILLEGQHLGAMTPWTRRKTVAQSAALIPQDPLTALNPARRIGPQITDPLVRIHGWSRAKARDTALALLDRVHIRDPKRVMESYPHELSGGMRQRVLIAAAFAPSPRLIVADEPTTALDVTVQKQILRLIRELQQETGTAVLFVTHDMGVVAKISQKVTVLFAGKVMEDAPTERIFTDPAHPYTRALIAATPSYADLDRPFSPVPQTLIAELQGAIARDDARHQGAAR</sequence>
<dbReference type="PANTHER" id="PTHR43297:SF14">
    <property type="entry name" value="ATPASE AAA-TYPE CORE DOMAIN-CONTAINING PROTEIN"/>
    <property type="match status" value="1"/>
</dbReference>
<evidence type="ECO:0000256" key="4">
    <source>
        <dbReference type="ARBA" id="ARBA00022475"/>
    </source>
</evidence>
<dbReference type="Pfam" id="PF08352">
    <property type="entry name" value="oligo_HPY"/>
    <property type="match status" value="1"/>
</dbReference>
<dbReference type="Pfam" id="PF00005">
    <property type="entry name" value="ABC_tran"/>
    <property type="match status" value="1"/>
</dbReference>
<dbReference type="InterPro" id="IPR027417">
    <property type="entry name" value="P-loop_NTPase"/>
</dbReference>
<dbReference type="InterPro" id="IPR017871">
    <property type="entry name" value="ABC_transporter-like_CS"/>
</dbReference>
<dbReference type="InterPro" id="IPR050388">
    <property type="entry name" value="ABC_Ni/Peptide_Import"/>
</dbReference>
<comment type="caution">
    <text evidence="12">The sequence shown here is derived from an EMBL/GenBank/DDBJ whole genome shotgun (WGS) entry which is preliminary data.</text>
</comment>
<proteinExistence type="inferred from homology"/>
<keyword evidence="5" id="KW-0997">Cell inner membrane</keyword>
<dbReference type="Gene3D" id="3.40.50.300">
    <property type="entry name" value="P-loop containing nucleotide triphosphate hydrolases"/>
    <property type="match status" value="1"/>
</dbReference>
<dbReference type="InterPro" id="IPR003593">
    <property type="entry name" value="AAA+_ATPase"/>
</dbReference>
<evidence type="ECO:0000256" key="9">
    <source>
        <dbReference type="ARBA" id="ARBA00023136"/>
    </source>
</evidence>
<dbReference type="GO" id="GO:0005524">
    <property type="term" value="F:ATP binding"/>
    <property type="evidence" value="ECO:0007669"/>
    <property type="project" value="UniProtKB-KW"/>
</dbReference>
<feature type="domain" description="ABC transporter" evidence="10">
    <location>
        <begin position="11"/>
        <end position="258"/>
    </location>
</feature>
<evidence type="ECO:0000313" key="11">
    <source>
        <dbReference type="EMBL" id="MCT4371063.1"/>
    </source>
</evidence>
<dbReference type="SMART" id="SM00382">
    <property type="entry name" value="AAA"/>
    <property type="match status" value="1"/>
</dbReference>
<dbReference type="InterPro" id="IPR003439">
    <property type="entry name" value="ABC_transporter-like_ATP-bd"/>
</dbReference>